<keyword evidence="1" id="KW-0732">Signal</keyword>
<name>A0A370D965_9GAMM</name>
<dbReference type="PROSITE" id="PS51257">
    <property type="entry name" value="PROKAR_LIPOPROTEIN"/>
    <property type="match status" value="1"/>
</dbReference>
<organism evidence="3 4">
    <name type="scientific">endosymbiont of Galathealinum brachiosum</name>
    <dbReference type="NCBI Taxonomy" id="2200906"/>
    <lineage>
        <taxon>Bacteria</taxon>
        <taxon>Pseudomonadati</taxon>
        <taxon>Pseudomonadota</taxon>
        <taxon>Gammaproteobacteria</taxon>
        <taxon>sulfur-oxidizing symbionts</taxon>
    </lineage>
</organism>
<sequence>MILIRICVFNLIISFSSSVLACGTVDNWMDAYEGIDTGNQWRDSMNQLESLVMLLGCGRKNVLSKEQSKRLSHILNDALTRKKQVIALPLSNRDIREKVSKYKNRVTYEGLLESLFRSNHCLLSESSTGALIAENENKSLLEYFGSHACPGYKTDILVIVAPNGGRLRASPEGRVIATVQDGTKLKIVGKVNEWYRVIKSEGNELMIAYVHESITKKFN</sequence>
<keyword evidence="4" id="KW-1185">Reference proteome</keyword>
<dbReference type="Proteomes" id="UP000254266">
    <property type="component" value="Unassembled WGS sequence"/>
</dbReference>
<evidence type="ECO:0000259" key="2">
    <source>
        <dbReference type="Pfam" id="PF08239"/>
    </source>
</evidence>
<evidence type="ECO:0000313" key="3">
    <source>
        <dbReference type="EMBL" id="RDH81419.1"/>
    </source>
</evidence>
<dbReference type="EMBL" id="QFXC01000013">
    <property type="protein sequence ID" value="RDH81419.1"/>
    <property type="molecule type" value="Genomic_DNA"/>
</dbReference>
<reference evidence="3 4" key="1">
    <citation type="journal article" date="2018" name="ISME J.">
        <title>Endosymbiont genomes yield clues of tubeworm success.</title>
        <authorList>
            <person name="Li Y."/>
            <person name="Liles M.R."/>
            <person name="Halanych K.M."/>
        </authorList>
    </citation>
    <scope>NUCLEOTIDE SEQUENCE [LARGE SCALE GENOMIC DNA]</scope>
    <source>
        <strain evidence="3">A1464</strain>
    </source>
</reference>
<gene>
    <name evidence="3" type="ORF">DIZ80_15135</name>
</gene>
<accession>A0A370D965</accession>
<dbReference type="Gene3D" id="2.30.30.40">
    <property type="entry name" value="SH3 Domains"/>
    <property type="match status" value="1"/>
</dbReference>
<feature type="signal peptide" evidence="1">
    <location>
        <begin position="1"/>
        <end position="21"/>
    </location>
</feature>
<protein>
    <recommendedName>
        <fullName evidence="2">SH3b domain-containing protein</fullName>
    </recommendedName>
</protein>
<evidence type="ECO:0000256" key="1">
    <source>
        <dbReference type="SAM" id="SignalP"/>
    </source>
</evidence>
<dbReference type="InterPro" id="IPR003646">
    <property type="entry name" value="SH3-like_bac-type"/>
</dbReference>
<evidence type="ECO:0000313" key="4">
    <source>
        <dbReference type="Proteomes" id="UP000254266"/>
    </source>
</evidence>
<comment type="caution">
    <text evidence="3">The sequence shown here is derived from an EMBL/GenBank/DDBJ whole genome shotgun (WGS) entry which is preliminary data.</text>
</comment>
<dbReference type="Pfam" id="PF08239">
    <property type="entry name" value="SH3_3"/>
    <property type="match status" value="1"/>
</dbReference>
<feature type="domain" description="SH3b" evidence="2">
    <location>
        <begin position="166"/>
        <end position="212"/>
    </location>
</feature>
<feature type="chain" id="PRO_5016746727" description="SH3b domain-containing protein" evidence="1">
    <location>
        <begin position="22"/>
        <end position="219"/>
    </location>
</feature>
<proteinExistence type="predicted"/>
<dbReference type="AlphaFoldDB" id="A0A370D965"/>